<name>A0A1V4SHM7_RUMHU</name>
<sequence length="584" mass="65252">MKNHKNDRSNKKIKNTLKQAISCASCMGIVLALLISGGCGTVQSGKEAVQPELSGSSSAVAENMDPLGRYEPEITVSMVHQNGDQTVKFKNGDTFENNVFTRAYKEMLGINVKYLWVASGDDEAQKTNLMIASGSLPDIFMLDSLSQYEQLVKADKIQDLTDTFEKYATAYTKSIYSGEFARELEAVKRGGKLYTIPWFNDYNAIISMIWIRSDWLNNLNLQIPKTGEELFKVAEAFTFNDPDKNGKNDTYGIPMDNSGIESAFWNVFHSYPGIWTKDSAGKLSYGMYGSKEQADATKAALLKLQEFYKKGVIRKDFTTIEDAQLSEDIISGKCGVLFGTASRPYFQLQDNTKTDAKADWIPLAIPSLNGTKQTISASPLNQYGFYVVRKGYEHPEALVKLLNLYNKLENDPSTVTQEYLDVYGSFFKAAPVRLYEPHTFFNDYNSLKSAIESGDTAKLTIIQKQYYENIKAFSDAGDKTFTNRGNKTGWADFKYYGPGGAAAVAETYNKNGLYVYDEYFGPPTKSFISKQPLIDKKWNQIMMDIITGADTAEFDSFVESYGAMGGDAIAGEVNEWFELNQKSN</sequence>
<evidence type="ECO:0000313" key="3">
    <source>
        <dbReference type="EMBL" id="OPX43380.1"/>
    </source>
</evidence>
<dbReference type="AlphaFoldDB" id="A0A1V4SHM7"/>
<proteinExistence type="predicted"/>
<evidence type="ECO:0000313" key="4">
    <source>
        <dbReference type="Proteomes" id="UP000191554"/>
    </source>
</evidence>
<evidence type="ECO:0000256" key="1">
    <source>
        <dbReference type="ARBA" id="ARBA00022729"/>
    </source>
</evidence>
<dbReference type="InterPro" id="IPR050490">
    <property type="entry name" value="Bact_solute-bd_prot1"/>
</dbReference>
<evidence type="ECO:0000256" key="2">
    <source>
        <dbReference type="SAM" id="Phobius"/>
    </source>
</evidence>
<keyword evidence="2" id="KW-0812">Transmembrane</keyword>
<comment type="caution">
    <text evidence="3">The sequence shown here is derived from an EMBL/GenBank/DDBJ whole genome shotgun (WGS) entry which is preliminary data.</text>
</comment>
<keyword evidence="2" id="KW-1133">Transmembrane helix</keyword>
<dbReference type="OrthoDB" id="2650856at2"/>
<keyword evidence="3" id="KW-0449">Lipoprotein</keyword>
<keyword evidence="1" id="KW-0732">Signal</keyword>
<dbReference type="RefSeq" id="WP_080065181.1">
    <property type="nucleotide sequence ID" value="NZ_MZGX01000018.1"/>
</dbReference>
<dbReference type="Proteomes" id="UP000191554">
    <property type="component" value="Unassembled WGS sequence"/>
</dbReference>
<gene>
    <name evidence="3" type="primary">lipO_3</name>
    <name evidence="3" type="ORF">CLHUN_27250</name>
</gene>
<dbReference type="PANTHER" id="PTHR43649:SF33">
    <property type="entry name" value="POLYGALACTURONAN_RHAMNOGALACTURONAN-BINDING PROTEIN YTCQ"/>
    <property type="match status" value="1"/>
</dbReference>
<dbReference type="EMBL" id="MZGX01000018">
    <property type="protein sequence ID" value="OPX43380.1"/>
    <property type="molecule type" value="Genomic_DNA"/>
</dbReference>
<dbReference type="PANTHER" id="PTHR43649">
    <property type="entry name" value="ARABINOSE-BINDING PROTEIN-RELATED"/>
    <property type="match status" value="1"/>
</dbReference>
<dbReference type="SUPFAM" id="SSF53850">
    <property type="entry name" value="Periplasmic binding protein-like II"/>
    <property type="match status" value="1"/>
</dbReference>
<accession>A0A1V4SHM7</accession>
<keyword evidence="4" id="KW-1185">Reference proteome</keyword>
<organism evidence="3 4">
    <name type="scientific">Ruminiclostridium hungatei</name>
    <name type="common">Clostridium hungatei</name>
    <dbReference type="NCBI Taxonomy" id="48256"/>
    <lineage>
        <taxon>Bacteria</taxon>
        <taxon>Bacillati</taxon>
        <taxon>Bacillota</taxon>
        <taxon>Clostridia</taxon>
        <taxon>Eubacteriales</taxon>
        <taxon>Oscillospiraceae</taxon>
        <taxon>Ruminiclostridium</taxon>
    </lineage>
</organism>
<feature type="transmembrane region" description="Helical" evidence="2">
    <location>
        <begin position="20"/>
        <end position="38"/>
    </location>
</feature>
<dbReference type="STRING" id="48256.CLHUN_27250"/>
<dbReference type="Gene3D" id="3.40.190.10">
    <property type="entry name" value="Periplasmic binding protein-like II"/>
    <property type="match status" value="2"/>
</dbReference>
<protein>
    <submittedName>
        <fullName evidence="3">Lipoprotein LipO</fullName>
    </submittedName>
</protein>
<reference evidence="3 4" key="1">
    <citation type="submission" date="2017-03" db="EMBL/GenBank/DDBJ databases">
        <title>Genome sequence of Clostridium hungatei DSM 14427.</title>
        <authorList>
            <person name="Poehlein A."/>
            <person name="Daniel R."/>
        </authorList>
    </citation>
    <scope>NUCLEOTIDE SEQUENCE [LARGE SCALE GENOMIC DNA]</scope>
    <source>
        <strain evidence="3 4">DSM 14427</strain>
    </source>
</reference>
<keyword evidence="2" id="KW-0472">Membrane</keyword>